<evidence type="ECO:0000313" key="3">
    <source>
        <dbReference type="Proteomes" id="UP001632038"/>
    </source>
</evidence>
<evidence type="ECO:0000313" key="2">
    <source>
        <dbReference type="EMBL" id="KAL3644728.1"/>
    </source>
</evidence>
<comment type="caution">
    <text evidence="2">The sequence shown here is derived from an EMBL/GenBank/DDBJ whole genome shotgun (WGS) entry which is preliminary data.</text>
</comment>
<dbReference type="EMBL" id="JAVIJP010000013">
    <property type="protein sequence ID" value="KAL3644728.1"/>
    <property type="molecule type" value="Genomic_DNA"/>
</dbReference>
<name>A0ABD3DR10_9LAMI</name>
<keyword evidence="3" id="KW-1185">Reference proteome</keyword>
<protein>
    <submittedName>
        <fullName evidence="2">Uncharacterized protein</fullName>
    </submittedName>
</protein>
<keyword evidence="1" id="KW-0732">Signal</keyword>
<proteinExistence type="predicted"/>
<reference evidence="3" key="1">
    <citation type="journal article" date="2024" name="IScience">
        <title>Strigolactones Initiate the Formation of Haustorium-like Structures in Castilleja.</title>
        <authorList>
            <person name="Buerger M."/>
            <person name="Peterson D."/>
            <person name="Chory J."/>
        </authorList>
    </citation>
    <scope>NUCLEOTIDE SEQUENCE [LARGE SCALE GENOMIC DNA]</scope>
</reference>
<sequence length="74" mass="8068">MGNFLKSIATVFFALMLIFSAGRVAGIGTGIMVCPSREYKGHCNYESSCKKFCGKTKYKVGYCKDLSTCVCSLC</sequence>
<gene>
    <name evidence="2" type="ORF">CASFOL_009908</name>
</gene>
<feature type="chain" id="PRO_5044886726" evidence="1">
    <location>
        <begin position="27"/>
        <end position="74"/>
    </location>
</feature>
<accession>A0ABD3DR10</accession>
<dbReference type="Proteomes" id="UP001632038">
    <property type="component" value="Unassembled WGS sequence"/>
</dbReference>
<dbReference type="AlphaFoldDB" id="A0ABD3DR10"/>
<evidence type="ECO:0000256" key="1">
    <source>
        <dbReference type="SAM" id="SignalP"/>
    </source>
</evidence>
<organism evidence="2 3">
    <name type="scientific">Castilleja foliolosa</name>
    <dbReference type="NCBI Taxonomy" id="1961234"/>
    <lineage>
        <taxon>Eukaryota</taxon>
        <taxon>Viridiplantae</taxon>
        <taxon>Streptophyta</taxon>
        <taxon>Embryophyta</taxon>
        <taxon>Tracheophyta</taxon>
        <taxon>Spermatophyta</taxon>
        <taxon>Magnoliopsida</taxon>
        <taxon>eudicotyledons</taxon>
        <taxon>Gunneridae</taxon>
        <taxon>Pentapetalae</taxon>
        <taxon>asterids</taxon>
        <taxon>lamiids</taxon>
        <taxon>Lamiales</taxon>
        <taxon>Orobanchaceae</taxon>
        <taxon>Pedicularideae</taxon>
        <taxon>Castillejinae</taxon>
        <taxon>Castilleja</taxon>
    </lineage>
</organism>
<feature type="signal peptide" evidence="1">
    <location>
        <begin position="1"/>
        <end position="26"/>
    </location>
</feature>